<accession>A0A7D5REF9</accession>
<dbReference type="RefSeq" id="WP_179371300.1">
    <property type="nucleotide sequence ID" value="NZ_CP026995.1"/>
</dbReference>
<reference evidence="1 2" key="1">
    <citation type="submission" date="2018-02" db="EMBL/GenBank/DDBJ databases">
        <title>Complete genome of Nitrosopumilus ureaphilus PS0.</title>
        <authorList>
            <person name="Qin W."/>
            <person name="Zheng Y."/>
            <person name="Stahl D.A."/>
        </authorList>
    </citation>
    <scope>NUCLEOTIDE SEQUENCE [LARGE SCALE GENOMIC DNA]</scope>
    <source>
        <strain evidence="1 2">PS0</strain>
    </source>
</reference>
<dbReference type="GeneID" id="56068511"/>
<organism evidence="1 2">
    <name type="scientific">Nitrosopumilus ureiphilus</name>
    <dbReference type="NCBI Taxonomy" id="1470067"/>
    <lineage>
        <taxon>Archaea</taxon>
        <taxon>Nitrososphaerota</taxon>
        <taxon>Nitrososphaeria</taxon>
        <taxon>Nitrosopumilales</taxon>
        <taxon>Nitrosopumilaceae</taxon>
        <taxon>Nitrosopumilus</taxon>
    </lineage>
</organism>
<sequence length="61" mass="6547">MTKTGETCTLPGHYKFAGHTDGSIGCHPTSNEGDISMVKGNTFPPIKSCGKGAYWTYVRPL</sequence>
<dbReference type="KEGG" id="nue:C5F50_10340"/>
<gene>
    <name evidence="1" type="ORF">C5F50_10340</name>
</gene>
<dbReference type="AlphaFoldDB" id="A0A7D5REF9"/>
<keyword evidence="2" id="KW-1185">Reference proteome</keyword>
<protein>
    <submittedName>
        <fullName evidence="1">YjzC family protein</fullName>
    </submittedName>
</protein>
<evidence type="ECO:0000313" key="2">
    <source>
        <dbReference type="Proteomes" id="UP000509478"/>
    </source>
</evidence>
<dbReference type="Proteomes" id="UP000509478">
    <property type="component" value="Chromosome"/>
</dbReference>
<proteinExistence type="predicted"/>
<evidence type="ECO:0000313" key="1">
    <source>
        <dbReference type="EMBL" id="QLH07421.1"/>
    </source>
</evidence>
<name>A0A7D5REF9_9ARCH</name>
<dbReference type="EMBL" id="CP026995">
    <property type="protein sequence ID" value="QLH07421.1"/>
    <property type="molecule type" value="Genomic_DNA"/>
</dbReference>